<evidence type="ECO:0000256" key="9">
    <source>
        <dbReference type="SAM" id="MobiDB-lite"/>
    </source>
</evidence>
<feature type="region of interest" description="Disordered" evidence="9">
    <location>
        <begin position="227"/>
        <end position="250"/>
    </location>
</feature>
<evidence type="ECO:0000256" key="6">
    <source>
        <dbReference type="ARBA" id="ARBA00023136"/>
    </source>
</evidence>
<evidence type="ECO:0000256" key="8">
    <source>
        <dbReference type="ARBA" id="ARBA00023326"/>
    </source>
</evidence>
<keyword evidence="4 11" id="KW-0732">Signal</keyword>
<evidence type="ECO:0000256" key="11">
    <source>
        <dbReference type="SAM" id="SignalP"/>
    </source>
</evidence>
<dbReference type="HOGENOM" id="CLU_073620_3_0_1"/>
<protein>
    <recommendedName>
        <fullName evidence="12">ER membrane protein complex subunit 7 beta-sandwich domain-containing protein</fullName>
    </recommendedName>
</protein>
<evidence type="ECO:0000256" key="4">
    <source>
        <dbReference type="ARBA" id="ARBA00022729"/>
    </source>
</evidence>
<dbReference type="OrthoDB" id="27095at2759"/>
<evidence type="ECO:0000256" key="3">
    <source>
        <dbReference type="ARBA" id="ARBA00022692"/>
    </source>
</evidence>
<feature type="domain" description="ER membrane protein complex subunit 7 beta-sandwich" evidence="12">
    <location>
        <begin position="36"/>
        <end position="151"/>
    </location>
</feature>
<evidence type="ECO:0000259" key="12">
    <source>
        <dbReference type="Pfam" id="PF09430"/>
    </source>
</evidence>
<dbReference type="InterPro" id="IPR019008">
    <property type="entry name" value="Beta_sandwich_EMC7"/>
</dbReference>
<dbReference type="Proteomes" id="UP000007431">
    <property type="component" value="Unassembled WGS sequence"/>
</dbReference>
<dbReference type="EMBL" id="GL377302">
    <property type="protein sequence ID" value="EFJ02624.1"/>
    <property type="molecule type" value="Genomic_DNA"/>
</dbReference>
<evidence type="ECO:0000256" key="7">
    <source>
        <dbReference type="ARBA" id="ARBA00023277"/>
    </source>
</evidence>
<name>D8PK63_SCHCM</name>
<comment type="similarity">
    <text evidence="2">Belongs to the EMC7 family.</text>
</comment>
<comment type="subcellular location">
    <subcellularLocation>
        <location evidence="1">Membrane</location>
        <topology evidence="1">Single-pass membrane protein</topology>
    </subcellularLocation>
</comment>
<dbReference type="Pfam" id="PF09430">
    <property type="entry name" value="EMC7_beta-sandw"/>
    <property type="match status" value="1"/>
</dbReference>
<feature type="chain" id="PRO_5003120121" description="ER membrane protein complex subunit 7 beta-sandwich domain-containing protein" evidence="11">
    <location>
        <begin position="18"/>
        <end position="250"/>
    </location>
</feature>
<feature type="compositionally biased region" description="Low complexity" evidence="9">
    <location>
        <begin position="227"/>
        <end position="242"/>
    </location>
</feature>
<evidence type="ECO:0000256" key="10">
    <source>
        <dbReference type="SAM" id="Phobius"/>
    </source>
</evidence>
<reference evidence="13 14" key="1">
    <citation type="journal article" date="2010" name="Nat. Biotechnol.">
        <title>Genome sequence of the model mushroom Schizophyllum commune.</title>
        <authorList>
            <person name="Ohm R.A."/>
            <person name="de Jong J.F."/>
            <person name="Lugones L.G."/>
            <person name="Aerts A."/>
            <person name="Kothe E."/>
            <person name="Stajich J.E."/>
            <person name="de Vries R.P."/>
            <person name="Record E."/>
            <person name="Levasseur A."/>
            <person name="Baker S.E."/>
            <person name="Bartholomew K.A."/>
            <person name="Coutinho P.M."/>
            <person name="Erdmann S."/>
            <person name="Fowler T.J."/>
            <person name="Gathman A.C."/>
            <person name="Lombard V."/>
            <person name="Henrissat B."/>
            <person name="Knabe N."/>
            <person name="Kuees U."/>
            <person name="Lilly W.W."/>
            <person name="Lindquist E."/>
            <person name="Lucas S."/>
            <person name="Magnuson J.K."/>
            <person name="Piumi F."/>
            <person name="Raudaskoski M."/>
            <person name="Salamov A."/>
            <person name="Schmutz J."/>
            <person name="Schwarze F.W.M.R."/>
            <person name="vanKuyk P.A."/>
            <person name="Horton J.S."/>
            <person name="Grigoriev I.V."/>
            <person name="Woesten H.A.B."/>
        </authorList>
    </citation>
    <scope>NUCLEOTIDE SEQUENCE [LARGE SCALE GENOMIC DNA]</scope>
    <source>
        <strain evidence="14">H4-8 / FGSC 9210</strain>
    </source>
</reference>
<dbReference type="AlphaFoldDB" id="D8PK63"/>
<dbReference type="VEuPathDB" id="FungiDB:SCHCODRAFT_02720828"/>
<evidence type="ECO:0000313" key="14">
    <source>
        <dbReference type="Proteomes" id="UP000007431"/>
    </source>
</evidence>
<dbReference type="PANTHER" id="PTHR13605">
    <property type="entry name" value="ER MEMBRANE PROTEIN COMPLEX SUBUNIT 7"/>
    <property type="match status" value="1"/>
</dbReference>
<organism evidence="14">
    <name type="scientific">Schizophyllum commune (strain H4-8 / FGSC 9210)</name>
    <name type="common">Split gill fungus</name>
    <dbReference type="NCBI Taxonomy" id="578458"/>
    <lineage>
        <taxon>Eukaryota</taxon>
        <taxon>Fungi</taxon>
        <taxon>Dikarya</taxon>
        <taxon>Basidiomycota</taxon>
        <taxon>Agaricomycotina</taxon>
        <taxon>Agaricomycetes</taxon>
        <taxon>Agaricomycetidae</taxon>
        <taxon>Agaricales</taxon>
        <taxon>Schizophyllaceae</taxon>
        <taxon>Schizophyllum</taxon>
    </lineage>
</organism>
<dbReference type="FunCoup" id="D8PK63">
    <property type="interactions" value="64"/>
</dbReference>
<gene>
    <name evidence="13" type="ORF">SCHCODRAFT_49521</name>
</gene>
<dbReference type="GO" id="GO:0072546">
    <property type="term" value="C:EMC complex"/>
    <property type="evidence" value="ECO:0007669"/>
    <property type="project" value="TreeGrafter"/>
</dbReference>
<dbReference type="STRING" id="578458.D8PK63"/>
<dbReference type="InterPro" id="IPR039163">
    <property type="entry name" value="EMC7"/>
</dbReference>
<dbReference type="RefSeq" id="XP_003037526.1">
    <property type="nucleotide sequence ID" value="XM_003037480.1"/>
</dbReference>
<keyword evidence="3 10" id="KW-0812">Transmembrane</keyword>
<keyword evidence="5 10" id="KW-1133">Transmembrane helix</keyword>
<evidence type="ECO:0000256" key="5">
    <source>
        <dbReference type="ARBA" id="ARBA00022989"/>
    </source>
</evidence>
<accession>D8PK63</accession>
<dbReference type="eggNOG" id="KOG3306">
    <property type="taxonomic scope" value="Eukaryota"/>
</dbReference>
<proteinExistence type="inferred from homology"/>
<dbReference type="InParanoid" id="D8PK63"/>
<evidence type="ECO:0000256" key="2">
    <source>
        <dbReference type="ARBA" id="ARBA00008880"/>
    </source>
</evidence>
<dbReference type="SUPFAM" id="SSF49452">
    <property type="entry name" value="Starch-binding domain-like"/>
    <property type="match status" value="1"/>
</dbReference>
<dbReference type="Gene3D" id="2.60.40.1120">
    <property type="entry name" value="Carboxypeptidase-like, regulatory domain"/>
    <property type="match status" value="1"/>
</dbReference>
<dbReference type="InterPro" id="IPR013784">
    <property type="entry name" value="Carb-bd-like_fold"/>
</dbReference>
<evidence type="ECO:0000256" key="1">
    <source>
        <dbReference type="ARBA" id="ARBA00004167"/>
    </source>
</evidence>
<dbReference type="GO" id="GO:0000272">
    <property type="term" value="P:polysaccharide catabolic process"/>
    <property type="evidence" value="ECO:0007669"/>
    <property type="project" value="UniProtKB-KW"/>
</dbReference>
<keyword evidence="6 10" id="KW-0472">Membrane</keyword>
<dbReference type="KEGG" id="scm:SCHCO_02720828"/>
<keyword evidence="7" id="KW-0119">Carbohydrate metabolism</keyword>
<dbReference type="OMA" id="MMLAMPY"/>
<keyword evidence="14" id="KW-1185">Reference proteome</keyword>
<dbReference type="GeneID" id="9594743"/>
<dbReference type="GO" id="GO:0030246">
    <property type="term" value="F:carbohydrate binding"/>
    <property type="evidence" value="ECO:0007669"/>
    <property type="project" value="InterPro"/>
</dbReference>
<feature type="transmembrane region" description="Helical" evidence="10">
    <location>
        <begin position="148"/>
        <end position="166"/>
    </location>
</feature>
<dbReference type="PANTHER" id="PTHR13605:SF4">
    <property type="entry name" value="ER MEMBRANE PROTEIN COMPLEX SUBUNIT 7"/>
    <property type="match status" value="1"/>
</dbReference>
<keyword evidence="8" id="KW-0624">Polysaccharide degradation</keyword>
<feature type="signal peptide" evidence="11">
    <location>
        <begin position="1"/>
        <end position="17"/>
    </location>
</feature>
<sequence length="250" mass="26563">MKLSAFVAAAFAGAALAADITGGIMWNSVCQDIKQLGQAKVLLDNAAYSANVLRSGKFSIPDVPAGTYLLSVRAHDYMFDTLRVDVPEPDENGTYADPIVRPYVPGTPLDPPTQVTLPYPIVLTARGKYNYYTAPTSFNALGMLQNPMMLIMGAGFLMVLAMPYLMKSVDPEALQEINANQAKLGDIQSAFASGDFKSGCVLISVLHALFGSTDTLRSLSALMNQGEPEAAPAQAASPARGNAGKKGKRR</sequence>
<evidence type="ECO:0000313" key="13">
    <source>
        <dbReference type="EMBL" id="EFJ02624.1"/>
    </source>
</evidence>